<dbReference type="InterPro" id="IPR027417">
    <property type="entry name" value="P-loop_NTPase"/>
</dbReference>
<evidence type="ECO:0000313" key="2">
    <source>
        <dbReference type="EMBL" id="KAF8441414.1"/>
    </source>
</evidence>
<reference evidence="2" key="1">
    <citation type="submission" date="2019-10" db="EMBL/GenBank/DDBJ databases">
        <authorList>
            <consortium name="DOE Joint Genome Institute"/>
            <person name="Kuo A."/>
            <person name="Miyauchi S."/>
            <person name="Kiss E."/>
            <person name="Drula E."/>
            <person name="Kohler A."/>
            <person name="Sanchez-Garcia M."/>
            <person name="Andreopoulos B."/>
            <person name="Barry K.W."/>
            <person name="Bonito G."/>
            <person name="Buee M."/>
            <person name="Carver A."/>
            <person name="Chen C."/>
            <person name="Cichocki N."/>
            <person name="Clum A."/>
            <person name="Culley D."/>
            <person name="Crous P.W."/>
            <person name="Fauchery L."/>
            <person name="Girlanda M."/>
            <person name="Hayes R."/>
            <person name="Keri Z."/>
            <person name="LaButti K."/>
            <person name="Lipzen A."/>
            <person name="Lombard V."/>
            <person name="Magnuson J."/>
            <person name="Maillard F."/>
            <person name="Morin E."/>
            <person name="Murat C."/>
            <person name="Nolan M."/>
            <person name="Ohm R."/>
            <person name="Pangilinan J."/>
            <person name="Pereira M."/>
            <person name="Perotto S."/>
            <person name="Peter M."/>
            <person name="Riley R."/>
            <person name="Sitrit Y."/>
            <person name="Stielow B."/>
            <person name="Szollosi G."/>
            <person name="Zifcakova L."/>
            <person name="Stursova M."/>
            <person name="Spatafora J.W."/>
            <person name="Tedersoo L."/>
            <person name="Vaario L.-M."/>
            <person name="Yamada A."/>
            <person name="Yan M."/>
            <person name="Wang P."/>
            <person name="Xu J."/>
            <person name="Bruns T."/>
            <person name="Baldrian P."/>
            <person name="Vilgalys R."/>
            <person name="Henrissat B."/>
            <person name="Grigoriev I.V."/>
            <person name="Hibbett D."/>
            <person name="Nagy L.G."/>
            <person name="Martin F.M."/>
        </authorList>
    </citation>
    <scope>NUCLEOTIDE SEQUENCE</scope>
    <source>
        <strain evidence="2">BED1</strain>
    </source>
</reference>
<dbReference type="GO" id="GO:0005525">
    <property type="term" value="F:GTP binding"/>
    <property type="evidence" value="ECO:0007669"/>
    <property type="project" value="InterPro"/>
</dbReference>
<dbReference type="Gene3D" id="3.40.50.300">
    <property type="entry name" value="P-loop containing nucleotide triphosphate hydrolases"/>
    <property type="match status" value="1"/>
</dbReference>
<dbReference type="AlphaFoldDB" id="A0AAD4BVM5"/>
<accession>A0AAD4BVM5</accession>
<dbReference type="EMBL" id="WHUW01000010">
    <property type="protein sequence ID" value="KAF8441414.1"/>
    <property type="molecule type" value="Genomic_DNA"/>
</dbReference>
<comment type="caution">
    <text evidence="2">The sequence shown here is derived from an EMBL/GenBank/DDBJ whole genome shotgun (WGS) entry which is preliminary data.</text>
</comment>
<dbReference type="Proteomes" id="UP001194468">
    <property type="component" value="Unassembled WGS sequence"/>
</dbReference>
<gene>
    <name evidence="2" type="ORF">L210DRAFT_3537148</name>
</gene>
<dbReference type="Pfam" id="PF01926">
    <property type="entry name" value="MMR_HSR1"/>
    <property type="match status" value="1"/>
</dbReference>
<evidence type="ECO:0000313" key="3">
    <source>
        <dbReference type="Proteomes" id="UP001194468"/>
    </source>
</evidence>
<dbReference type="CDD" id="cd00882">
    <property type="entry name" value="Ras_like_GTPase"/>
    <property type="match status" value="1"/>
</dbReference>
<sequence>MQHRSNVVLFGEMGSGKSSIVNLVMGLDHDVAKTSSGASSCTLDARHYDVTIQGRDFRIFDTVGLNEPQSLRDPDCLIGAINKAYRLVKFLSDTGGINLLVFCVRRGRITTNMQQNYMLFHDFLCYKKVPIALVVTHLEHEEKMEDWWLYNNPHFTECGIQTVGHACITAKREFSDRYEASRQAVHDLLVAHGRGVGFTQERVSWVAELFQKLLDFVGVHPRIDSIKVRAQKLREYGLREEEIAALLVKITAMDEDMALVKPLRPHVFHTLLRGRRSTHM</sequence>
<dbReference type="SUPFAM" id="SSF52540">
    <property type="entry name" value="P-loop containing nucleoside triphosphate hydrolases"/>
    <property type="match status" value="1"/>
</dbReference>
<keyword evidence="3" id="KW-1185">Reference proteome</keyword>
<name>A0AAD4BVM5_BOLED</name>
<protein>
    <recommendedName>
        <fullName evidence="1">G domain-containing protein</fullName>
    </recommendedName>
</protein>
<reference evidence="2" key="2">
    <citation type="journal article" date="2020" name="Nat. Commun.">
        <title>Large-scale genome sequencing of mycorrhizal fungi provides insights into the early evolution of symbiotic traits.</title>
        <authorList>
            <person name="Miyauchi S."/>
            <person name="Kiss E."/>
            <person name="Kuo A."/>
            <person name="Drula E."/>
            <person name="Kohler A."/>
            <person name="Sanchez-Garcia M."/>
            <person name="Morin E."/>
            <person name="Andreopoulos B."/>
            <person name="Barry K.W."/>
            <person name="Bonito G."/>
            <person name="Buee M."/>
            <person name="Carver A."/>
            <person name="Chen C."/>
            <person name="Cichocki N."/>
            <person name="Clum A."/>
            <person name="Culley D."/>
            <person name="Crous P.W."/>
            <person name="Fauchery L."/>
            <person name="Girlanda M."/>
            <person name="Hayes R.D."/>
            <person name="Keri Z."/>
            <person name="LaButti K."/>
            <person name="Lipzen A."/>
            <person name="Lombard V."/>
            <person name="Magnuson J."/>
            <person name="Maillard F."/>
            <person name="Murat C."/>
            <person name="Nolan M."/>
            <person name="Ohm R.A."/>
            <person name="Pangilinan J."/>
            <person name="Pereira M.F."/>
            <person name="Perotto S."/>
            <person name="Peter M."/>
            <person name="Pfister S."/>
            <person name="Riley R."/>
            <person name="Sitrit Y."/>
            <person name="Stielow J.B."/>
            <person name="Szollosi G."/>
            <person name="Zifcakova L."/>
            <person name="Stursova M."/>
            <person name="Spatafora J.W."/>
            <person name="Tedersoo L."/>
            <person name="Vaario L.M."/>
            <person name="Yamada A."/>
            <person name="Yan M."/>
            <person name="Wang P."/>
            <person name="Xu J."/>
            <person name="Bruns T."/>
            <person name="Baldrian P."/>
            <person name="Vilgalys R."/>
            <person name="Dunand C."/>
            <person name="Henrissat B."/>
            <person name="Grigoriev I.V."/>
            <person name="Hibbett D."/>
            <person name="Nagy L.G."/>
            <person name="Martin F.M."/>
        </authorList>
    </citation>
    <scope>NUCLEOTIDE SEQUENCE</scope>
    <source>
        <strain evidence="2">BED1</strain>
    </source>
</reference>
<dbReference type="InterPro" id="IPR006073">
    <property type="entry name" value="GTP-bd"/>
</dbReference>
<feature type="domain" description="G" evidence="1">
    <location>
        <begin position="6"/>
        <end position="135"/>
    </location>
</feature>
<proteinExistence type="predicted"/>
<organism evidence="2 3">
    <name type="scientific">Boletus edulis BED1</name>
    <dbReference type="NCBI Taxonomy" id="1328754"/>
    <lineage>
        <taxon>Eukaryota</taxon>
        <taxon>Fungi</taxon>
        <taxon>Dikarya</taxon>
        <taxon>Basidiomycota</taxon>
        <taxon>Agaricomycotina</taxon>
        <taxon>Agaricomycetes</taxon>
        <taxon>Agaricomycetidae</taxon>
        <taxon>Boletales</taxon>
        <taxon>Boletineae</taxon>
        <taxon>Boletaceae</taxon>
        <taxon>Boletoideae</taxon>
        <taxon>Boletus</taxon>
    </lineage>
</organism>
<evidence type="ECO:0000259" key="1">
    <source>
        <dbReference type="Pfam" id="PF01926"/>
    </source>
</evidence>